<dbReference type="InParanoid" id="A0A543AZ38"/>
<dbReference type="SUPFAM" id="SSF47413">
    <property type="entry name" value="lambda repressor-like DNA-binding domains"/>
    <property type="match status" value="1"/>
</dbReference>
<comment type="caution">
    <text evidence="2">The sequence shown here is derived from an EMBL/GenBank/DDBJ whole genome shotgun (WGS) entry which is preliminary data.</text>
</comment>
<dbReference type="RefSeq" id="WP_142041325.1">
    <property type="nucleotide sequence ID" value="NZ_JBHTGS010000001.1"/>
</dbReference>
<sequence length="283" mass="32110">MAPKRYPTLRTQWLGKELRKHRLASNATLLEAGEYLQRDQATISRIESGLSLARVADVMALLDFYGVEDPGIRANLEQISRDAWHRGWWDGYSRHAPLWMLDLAWMEERADRIRSFDPIVFHGILQTEDYARALMTGGEGNLDEEAICRFVQMRMERKNVIVDGSTHFEAVVDESVLRRQVGGPEILRQQLEHLIDLAESQVVQIRVLPATVGAHASTDGSFTLLDLPQPYPRVGHIDTVAGNLWVEADQAETVFHRYHRLEVNALSCNDSLNMITTIAKGLK</sequence>
<evidence type="ECO:0000313" key="2">
    <source>
        <dbReference type="EMBL" id="TQL77833.1"/>
    </source>
</evidence>
<dbReference type="AlphaFoldDB" id="A0A543AZ38"/>
<proteinExistence type="predicted"/>
<name>A0A543AZ38_9ACTN</name>
<dbReference type="Proteomes" id="UP000317043">
    <property type="component" value="Unassembled WGS sequence"/>
</dbReference>
<evidence type="ECO:0000259" key="1">
    <source>
        <dbReference type="PROSITE" id="PS50943"/>
    </source>
</evidence>
<feature type="domain" description="HTH cro/C1-type" evidence="1">
    <location>
        <begin position="18"/>
        <end position="73"/>
    </location>
</feature>
<dbReference type="Pfam" id="PF19054">
    <property type="entry name" value="DUF5753"/>
    <property type="match status" value="1"/>
</dbReference>
<dbReference type="GO" id="GO:0003677">
    <property type="term" value="F:DNA binding"/>
    <property type="evidence" value="ECO:0007669"/>
    <property type="project" value="InterPro"/>
</dbReference>
<dbReference type="Gene3D" id="1.10.260.40">
    <property type="entry name" value="lambda repressor-like DNA-binding domains"/>
    <property type="match status" value="1"/>
</dbReference>
<dbReference type="InterPro" id="IPR043917">
    <property type="entry name" value="DUF5753"/>
</dbReference>
<dbReference type="SMART" id="SM00530">
    <property type="entry name" value="HTH_XRE"/>
    <property type="match status" value="1"/>
</dbReference>
<reference evidence="2 3" key="1">
    <citation type="submission" date="2019-06" db="EMBL/GenBank/DDBJ databases">
        <title>Sequencing the genomes of 1000 actinobacteria strains.</title>
        <authorList>
            <person name="Klenk H.-P."/>
        </authorList>
    </citation>
    <scope>NUCLEOTIDE SEQUENCE [LARGE SCALE GENOMIC DNA]</scope>
    <source>
        <strain evidence="2 3">DSM 45928</strain>
    </source>
</reference>
<keyword evidence="3" id="KW-1185">Reference proteome</keyword>
<dbReference type="InterPro" id="IPR001387">
    <property type="entry name" value="Cro/C1-type_HTH"/>
</dbReference>
<evidence type="ECO:0000313" key="3">
    <source>
        <dbReference type="Proteomes" id="UP000317043"/>
    </source>
</evidence>
<organism evidence="2 3">
    <name type="scientific">Stackebrandtia endophytica</name>
    <dbReference type="NCBI Taxonomy" id="1496996"/>
    <lineage>
        <taxon>Bacteria</taxon>
        <taxon>Bacillati</taxon>
        <taxon>Actinomycetota</taxon>
        <taxon>Actinomycetes</taxon>
        <taxon>Glycomycetales</taxon>
        <taxon>Glycomycetaceae</taxon>
        <taxon>Stackebrandtia</taxon>
    </lineage>
</organism>
<dbReference type="PROSITE" id="PS50943">
    <property type="entry name" value="HTH_CROC1"/>
    <property type="match status" value="1"/>
</dbReference>
<gene>
    <name evidence="2" type="ORF">FB566_3400</name>
</gene>
<dbReference type="InterPro" id="IPR010982">
    <property type="entry name" value="Lambda_DNA-bd_dom_sf"/>
</dbReference>
<dbReference type="Pfam" id="PF13560">
    <property type="entry name" value="HTH_31"/>
    <property type="match status" value="1"/>
</dbReference>
<dbReference type="CDD" id="cd00093">
    <property type="entry name" value="HTH_XRE"/>
    <property type="match status" value="1"/>
</dbReference>
<protein>
    <submittedName>
        <fullName evidence="2">Helix-turn-helix protein</fullName>
    </submittedName>
</protein>
<dbReference type="OrthoDB" id="5177725at2"/>
<accession>A0A543AZ38</accession>
<dbReference type="EMBL" id="VFOW01000001">
    <property type="protein sequence ID" value="TQL77833.1"/>
    <property type="molecule type" value="Genomic_DNA"/>
</dbReference>